<feature type="transmembrane region" description="Helical" evidence="8">
    <location>
        <begin position="322"/>
        <end position="340"/>
    </location>
</feature>
<keyword evidence="5 8" id="KW-0812">Transmembrane</keyword>
<keyword evidence="3" id="KW-0813">Transport</keyword>
<dbReference type="RefSeq" id="WP_012937448.1">
    <property type="nucleotide sequence ID" value="NZ_CAMEFB010000021.1"/>
</dbReference>
<evidence type="ECO:0000256" key="4">
    <source>
        <dbReference type="ARBA" id="ARBA00022475"/>
    </source>
</evidence>
<evidence type="ECO:0000256" key="2">
    <source>
        <dbReference type="ARBA" id="ARBA00009854"/>
    </source>
</evidence>
<feature type="transmembrane region" description="Helical" evidence="8">
    <location>
        <begin position="111"/>
        <end position="131"/>
    </location>
</feature>
<dbReference type="InterPro" id="IPR006512">
    <property type="entry name" value="YidE_YbjL"/>
</dbReference>
<evidence type="ECO:0000256" key="5">
    <source>
        <dbReference type="ARBA" id="ARBA00022692"/>
    </source>
</evidence>
<dbReference type="GO" id="GO:0005886">
    <property type="term" value="C:plasma membrane"/>
    <property type="evidence" value="ECO:0007669"/>
    <property type="project" value="UniProtKB-SubCell"/>
</dbReference>
<feature type="transmembrane region" description="Helical" evidence="8">
    <location>
        <begin position="414"/>
        <end position="434"/>
    </location>
</feature>
<accession>A0A1H2VUU0</accession>
<protein>
    <submittedName>
        <fullName evidence="10">Putative transport protein</fullName>
    </submittedName>
</protein>
<evidence type="ECO:0000313" key="10">
    <source>
        <dbReference type="EMBL" id="SDW71991.1"/>
    </source>
</evidence>
<comment type="similarity">
    <text evidence="2">Belongs to the AAE transporter (TC 2.A.81) family.</text>
</comment>
<dbReference type="InterPro" id="IPR050144">
    <property type="entry name" value="AAE_transporter"/>
</dbReference>
<feature type="transmembrane region" description="Helical" evidence="8">
    <location>
        <begin position="446"/>
        <end position="467"/>
    </location>
</feature>
<comment type="subcellular location">
    <subcellularLocation>
        <location evidence="1">Cell membrane</location>
        <topology evidence="1">Multi-pass membrane protein</topology>
    </subcellularLocation>
</comment>
<feature type="transmembrane region" description="Helical" evidence="8">
    <location>
        <begin position="361"/>
        <end position="379"/>
    </location>
</feature>
<dbReference type="PANTHER" id="PTHR30445">
    <property type="entry name" value="K(+)_H(+) ANTIPORTER SUBUNIT KHTT"/>
    <property type="match status" value="1"/>
</dbReference>
<keyword evidence="7 8" id="KW-0472">Membrane</keyword>
<reference evidence="10 11" key="1">
    <citation type="submission" date="2016-10" db="EMBL/GenBank/DDBJ databases">
        <authorList>
            <person name="Varghese N."/>
            <person name="Submissions S."/>
        </authorList>
    </citation>
    <scope>NUCLEOTIDE SEQUENCE [LARGE SCALE GENOMIC DNA]</scope>
    <source>
        <strain evidence="10 11">WCC6</strain>
    </source>
</reference>
<evidence type="ECO:0000256" key="1">
    <source>
        <dbReference type="ARBA" id="ARBA00004651"/>
    </source>
</evidence>
<feature type="domain" description="YidE/YbjL duplication" evidence="9">
    <location>
        <begin position="299"/>
        <end position="468"/>
    </location>
</feature>
<evidence type="ECO:0000259" key="9">
    <source>
        <dbReference type="Pfam" id="PF06826"/>
    </source>
</evidence>
<comment type="caution">
    <text evidence="10">The sequence shown here is derived from an EMBL/GenBank/DDBJ whole genome shotgun (WGS) entry which is preliminary data.</text>
</comment>
<evidence type="ECO:0000256" key="7">
    <source>
        <dbReference type="ARBA" id="ARBA00023136"/>
    </source>
</evidence>
<dbReference type="GeneID" id="78333799"/>
<evidence type="ECO:0000256" key="3">
    <source>
        <dbReference type="ARBA" id="ARBA00022448"/>
    </source>
</evidence>
<sequence>MQFNLIAFIFNPLVLLFATMALGNLFGELKFRKFKFGITGTLFIGLGIGYFLTRYAATFAKGSKYYASAMKVMQGKVIDGSLMNLALLIFIVGTGLLAAKDMKYAINKFGKQFVALAIFIPFVGAVASYGFSQALDNLSPFQITGTYTGALTSSAGLAAATESSDSESRRLAQDFANQSQKAQKKILAIVNGAKVRDAKLRGTAVPDTMTLENTKSLSQEDVEVFVTEAKAGVGVGHSIGYPFGVLFLILGINVIPKIFGFDVEEEKKKYFAQKAIDIKNNEKLAASTMPEVPMDFVGFSLAAFLGYVLGSIKIYMGPLGMFSLGSTGGAILVSLGLGSIGKVGPVNFRMNSTVLGKMRTYFLSVFLAGTGLNYGFRVIDAITGSGYMIVIISSLVAILSVLFGFLLGRYAFHINWTLLSGAITGGMTSAPGLGAAVDALECDEPAVSYGATQPLATLFMVIFSIIIHKLPI</sequence>
<dbReference type="Proteomes" id="UP000182379">
    <property type="component" value="Unassembled WGS sequence"/>
</dbReference>
<dbReference type="AlphaFoldDB" id="A0A1H2VUU0"/>
<feature type="transmembrane region" description="Helical" evidence="8">
    <location>
        <begin position="239"/>
        <end position="259"/>
    </location>
</feature>
<feature type="domain" description="YidE/YbjL duplication" evidence="9">
    <location>
        <begin position="16"/>
        <end position="256"/>
    </location>
</feature>
<evidence type="ECO:0000256" key="6">
    <source>
        <dbReference type="ARBA" id="ARBA00022989"/>
    </source>
</evidence>
<evidence type="ECO:0000313" key="11">
    <source>
        <dbReference type="Proteomes" id="UP000182379"/>
    </source>
</evidence>
<dbReference type="EMBL" id="FNOP01000005">
    <property type="protein sequence ID" value="SDW71991.1"/>
    <property type="molecule type" value="Genomic_DNA"/>
</dbReference>
<feature type="transmembrane region" description="Helical" evidence="8">
    <location>
        <begin position="6"/>
        <end position="26"/>
    </location>
</feature>
<dbReference type="OMA" id="HSIGYPF"/>
<keyword evidence="4" id="KW-1003">Cell membrane</keyword>
<name>A0A1H2VUU0_ACIFE</name>
<dbReference type="Pfam" id="PF06826">
    <property type="entry name" value="Asp-Al_Ex"/>
    <property type="match status" value="2"/>
</dbReference>
<organism evidence="10 11">
    <name type="scientific">Acidaminococcus fermentans</name>
    <dbReference type="NCBI Taxonomy" id="905"/>
    <lineage>
        <taxon>Bacteria</taxon>
        <taxon>Bacillati</taxon>
        <taxon>Bacillota</taxon>
        <taxon>Negativicutes</taxon>
        <taxon>Acidaminococcales</taxon>
        <taxon>Acidaminococcaceae</taxon>
        <taxon>Acidaminococcus</taxon>
    </lineage>
</organism>
<proteinExistence type="inferred from homology"/>
<feature type="transmembrane region" description="Helical" evidence="8">
    <location>
        <begin position="385"/>
        <end position="407"/>
    </location>
</feature>
<feature type="transmembrane region" description="Helical" evidence="8">
    <location>
        <begin position="296"/>
        <end position="316"/>
    </location>
</feature>
<feature type="transmembrane region" description="Helical" evidence="8">
    <location>
        <begin position="77"/>
        <end position="99"/>
    </location>
</feature>
<feature type="transmembrane region" description="Helical" evidence="8">
    <location>
        <begin position="38"/>
        <end position="57"/>
    </location>
</feature>
<gene>
    <name evidence="10" type="ORF">SAMN05216495_1053</name>
</gene>
<evidence type="ECO:0000256" key="8">
    <source>
        <dbReference type="SAM" id="Phobius"/>
    </source>
</evidence>
<keyword evidence="6 8" id="KW-1133">Transmembrane helix</keyword>
<dbReference type="PANTHER" id="PTHR30445:SF3">
    <property type="entry name" value="TRANSPORT PROTEIN YIDE-RELATED"/>
    <property type="match status" value="1"/>
</dbReference>